<feature type="region of interest" description="Disordered" evidence="8">
    <location>
        <begin position="1"/>
        <end position="39"/>
    </location>
</feature>
<dbReference type="CDD" id="cd01201">
    <property type="entry name" value="PH_BEACH"/>
    <property type="match status" value="1"/>
</dbReference>
<dbReference type="Gene3D" id="2.30.29.30">
    <property type="entry name" value="Pleckstrin-homology domain (PH domain)/Phosphotyrosine-binding domain (PTB)"/>
    <property type="match status" value="1"/>
</dbReference>
<dbReference type="Gene3D" id="2.130.10.10">
    <property type="entry name" value="YVTN repeat-like/Quinoprotein amine dehydrogenase"/>
    <property type="match status" value="2"/>
</dbReference>
<dbReference type="OrthoDB" id="26681at2759"/>
<dbReference type="SUPFAM" id="SSF49899">
    <property type="entry name" value="Concanavalin A-like lectins/glucanases"/>
    <property type="match status" value="1"/>
</dbReference>
<gene>
    <name evidence="11" type="ORF">BZ3500_MVSOF-1268-A1-R1_CHR3-1G06072</name>
</gene>
<feature type="repeat" description="WD" evidence="6">
    <location>
        <begin position="2439"/>
        <end position="2480"/>
    </location>
</feature>
<dbReference type="SUPFAM" id="SSF50729">
    <property type="entry name" value="PH domain-like"/>
    <property type="match status" value="1"/>
</dbReference>
<evidence type="ECO:0000256" key="7">
    <source>
        <dbReference type="SAM" id="Coils"/>
    </source>
</evidence>
<feature type="domain" description="BEACH-type PH" evidence="10">
    <location>
        <begin position="1820"/>
        <end position="1953"/>
    </location>
</feature>
<dbReference type="PROSITE" id="PS50197">
    <property type="entry name" value="BEACH"/>
    <property type="match status" value="1"/>
</dbReference>
<dbReference type="SUPFAM" id="SSF57903">
    <property type="entry name" value="FYVE/PHD zinc finger"/>
    <property type="match status" value="1"/>
</dbReference>
<organism evidence="11 12">
    <name type="scientific">Microbotryum saponariae</name>
    <dbReference type="NCBI Taxonomy" id="289078"/>
    <lineage>
        <taxon>Eukaryota</taxon>
        <taxon>Fungi</taxon>
        <taxon>Dikarya</taxon>
        <taxon>Basidiomycota</taxon>
        <taxon>Pucciniomycotina</taxon>
        <taxon>Microbotryomycetes</taxon>
        <taxon>Microbotryales</taxon>
        <taxon>Microbotryaceae</taxon>
        <taxon>Microbotryum</taxon>
    </lineage>
</organism>
<evidence type="ECO:0000313" key="11">
    <source>
        <dbReference type="EMBL" id="SCZ99533.1"/>
    </source>
</evidence>
<evidence type="ECO:0000256" key="2">
    <source>
        <dbReference type="ARBA" id="ARBA00022723"/>
    </source>
</evidence>
<dbReference type="InterPro" id="IPR000409">
    <property type="entry name" value="BEACH_dom"/>
</dbReference>
<keyword evidence="3" id="KW-0677">Repeat</keyword>
<feature type="coiled-coil region" evidence="7">
    <location>
        <begin position="1612"/>
        <end position="1639"/>
    </location>
</feature>
<dbReference type="InterPro" id="IPR000306">
    <property type="entry name" value="Znf_FYVE"/>
</dbReference>
<dbReference type="InterPro" id="IPR056252">
    <property type="entry name" value="Alfy-like_Arm-like"/>
</dbReference>
<dbReference type="Pfam" id="PF23295">
    <property type="entry name" value="Arm_4"/>
    <property type="match status" value="1"/>
</dbReference>
<evidence type="ECO:0000256" key="6">
    <source>
        <dbReference type="PROSITE-ProRule" id="PRU00221"/>
    </source>
</evidence>
<dbReference type="InterPro" id="IPR036372">
    <property type="entry name" value="BEACH_dom_sf"/>
</dbReference>
<evidence type="ECO:0000256" key="1">
    <source>
        <dbReference type="ARBA" id="ARBA00022574"/>
    </source>
</evidence>
<dbReference type="InterPro" id="IPR001680">
    <property type="entry name" value="WD40_rpt"/>
</dbReference>
<dbReference type="SMART" id="SM00064">
    <property type="entry name" value="FYVE"/>
    <property type="match status" value="1"/>
</dbReference>
<dbReference type="Pfam" id="PF14844">
    <property type="entry name" value="PH_BEACH"/>
    <property type="match status" value="1"/>
</dbReference>
<evidence type="ECO:0000256" key="8">
    <source>
        <dbReference type="SAM" id="MobiDB-lite"/>
    </source>
</evidence>
<dbReference type="PANTHER" id="PTHR46108">
    <property type="entry name" value="BLUE CHEESE"/>
    <property type="match status" value="1"/>
</dbReference>
<dbReference type="InterPro" id="IPR051944">
    <property type="entry name" value="BEACH_domain_protein"/>
</dbReference>
<dbReference type="PANTHER" id="PTHR46108:SF4">
    <property type="entry name" value="BLUE CHEESE"/>
    <property type="match status" value="1"/>
</dbReference>
<dbReference type="Gene3D" id="1.10.1540.10">
    <property type="entry name" value="BEACH domain"/>
    <property type="match status" value="1"/>
</dbReference>
<proteinExistence type="predicted"/>
<dbReference type="CDD" id="cd06071">
    <property type="entry name" value="Beach"/>
    <property type="match status" value="1"/>
</dbReference>
<dbReference type="Proteomes" id="UP000249723">
    <property type="component" value="Unassembled WGS sequence"/>
</dbReference>
<dbReference type="InterPro" id="IPR013320">
    <property type="entry name" value="ConA-like_dom_sf"/>
</dbReference>
<dbReference type="PROSITE" id="PS50082">
    <property type="entry name" value="WD_REPEATS_2"/>
    <property type="match status" value="1"/>
</dbReference>
<reference evidence="12" key="1">
    <citation type="submission" date="2016-10" db="EMBL/GenBank/DDBJ databases">
        <authorList>
            <person name="Jeantristanb JTB J.-T."/>
            <person name="Ricardo R."/>
        </authorList>
    </citation>
    <scope>NUCLEOTIDE SEQUENCE [LARGE SCALE GENOMIC DNA]</scope>
</reference>
<dbReference type="Pfam" id="PF00400">
    <property type="entry name" value="WD40"/>
    <property type="match status" value="1"/>
</dbReference>
<dbReference type="InterPro" id="IPR019775">
    <property type="entry name" value="WD40_repeat_CS"/>
</dbReference>
<evidence type="ECO:0000313" key="12">
    <source>
        <dbReference type="Proteomes" id="UP000249723"/>
    </source>
</evidence>
<evidence type="ECO:0000256" key="4">
    <source>
        <dbReference type="ARBA" id="ARBA00022771"/>
    </source>
</evidence>
<dbReference type="PROSITE" id="PS51783">
    <property type="entry name" value="PH_BEACH"/>
    <property type="match status" value="1"/>
</dbReference>
<dbReference type="EMBL" id="FMWP01000096">
    <property type="protein sequence ID" value="SCZ99533.1"/>
    <property type="molecule type" value="Genomic_DNA"/>
</dbReference>
<evidence type="ECO:0000259" key="10">
    <source>
        <dbReference type="PROSITE" id="PS51783"/>
    </source>
</evidence>
<dbReference type="InterPro" id="IPR013083">
    <property type="entry name" value="Znf_RING/FYVE/PHD"/>
</dbReference>
<keyword evidence="2" id="KW-0479">Metal-binding</keyword>
<dbReference type="InterPro" id="IPR011993">
    <property type="entry name" value="PH-like_dom_sf"/>
</dbReference>
<evidence type="ECO:0000259" key="9">
    <source>
        <dbReference type="PROSITE" id="PS50197"/>
    </source>
</evidence>
<evidence type="ECO:0000256" key="3">
    <source>
        <dbReference type="ARBA" id="ARBA00022737"/>
    </source>
</evidence>
<keyword evidence="4" id="KW-0863">Zinc-finger</keyword>
<name>A0A2X0LAI2_9BASI</name>
<dbReference type="CDD" id="cd00065">
    <property type="entry name" value="FYVE_like_SF"/>
    <property type="match status" value="1"/>
</dbReference>
<dbReference type="SMART" id="SM01026">
    <property type="entry name" value="Beach"/>
    <property type="match status" value="1"/>
</dbReference>
<dbReference type="SUPFAM" id="SSF50978">
    <property type="entry name" value="WD40 repeat-like"/>
    <property type="match status" value="1"/>
</dbReference>
<feature type="compositionally biased region" description="Low complexity" evidence="8">
    <location>
        <begin position="12"/>
        <end position="39"/>
    </location>
</feature>
<protein>
    <submittedName>
        <fullName evidence="11">BZ3500_MvSof-1268-A1-R1_Chr3-1g06072 protein</fullName>
    </submittedName>
</protein>
<dbReference type="InterPro" id="IPR011011">
    <property type="entry name" value="Znf_FYVE_PHD"/>
</dbReference>
<dbReference type="PROSITE" id="PS50294">
    <property type="entry name" value="WD_REPEATS_REGION"/>
    <property type="match status" value="1"/>
</dbReference>
<keyword evidence="12" id="KW-1185">Reference proteome</keyword>
<feature type="domain" description="BEACH" evidence="9">
    <location>
        <begin position="1979"/>
        <end position="2295"/>
    </location>
</feature>
<dbReference type="PROSITE" id="PS00678">
    <property type="entry name" value="WD_REPEATS_1"/>
    <property type="match status" value="1"/>
</dbReference>
<dbReference type="Pfam" id="PF13385">
    <property type="entry name" value="Laminin_G_3"/>
    <property type="match status" value="1"/>
</dbReference>
<dbReference type="InterPro" id="IPR015943">
    <property type="entry name" value="WD40/YVTN_repeat-like_dom_sf"/>
</dbReference>
<keyword evidence="5" id="KW-0862">Zinc</keyword>
<dbReference type="Gene3D" id="2.60.120.200">
    <property type="match status" value="1"/>
</dbReference>
<feature type="region of interest" description="Disordered" evidence="8">
    <location>
        <begin position="1735"/>
        <end position="1783"/>
    </location>
</feature>
<dbReference type="GO" id="GO:0008270">
    <property type="term" value="F:zinc ion binding"/>
    <property type="evidence" value="ECO:0007669"/>
    <property type="project" value="UniProtKB-KW"/>
</dbReference>
<dbReference type="InterPro" id="IPR036322">
    <property type="entry name" value="WD40_repeat_dom_sf"/>
</dbReference>
<keyword evidence="7" id="KW-0175">Coiled coil</keyword>
<dbReference type="Pfam" id="PF02138">
    <property type="entry name" value="Beach"/>
    <property type="match status" value="1"/>
</dbReference>
<accession>A0A2X0LAI2</accession>
<dbReference type="SUPFAM" id="SSF81837">
    <property type="entry name" value="BEACH domain"/>
    <property type="match status" value="1"/>
</dbReference>
<evidence type="ECO:0000256" key="5">
    <source>
        <dbReference type="ARBA" id="ARBA00022833"/>
    </source>
</evidence>
<keyword evidence="1 6" id="KW-0853">WD repeat</keyword>
<dbReference type="STRING" id="289078.A0A2X0LAI2"/>
<dbReference type="InterPro" id="IPR023362">
    <property type="entry name" value="PH-BEACH_dom"/>
</dbReference>
<dbReference type="SMART" id="SM00320">
    <property type="entry name" value="WD40"/>
    <property type="match status" value="4"/>
</dbReference>
<sequence length="2731" mass="301110">MHHLRRLPSAASFSSMFGGPPPSSDTTPTSPSSEARSRSFSIASSSLADALDNDIHTGLHLYDGEGPSSPIIDEVSIANSEIIAALEALQITQRAGYSERLRLIAKIQHIMIDQPETRNAFREHGGFLNAVSVLASLEERAAAENHGGVGIDTSEQRHELRYELVKLVFAVLALAFEGHDVNRSTFNDTVGYEAVGEAIKLSGLMEAQIDDKDVASGSSTTVEGSPASPTPAEKLFSILYAFLTTDFSSLPIYSYLRRHLNSPSPAETESAPVVFDADAKPVEAVIDLAADAERIVVLLAERADAVRESGGEAAEHPEVVPLMLNLASQLGENEIMLRLSVLSSLLQLIWSSTRSQVALNEVGLVGIALSRLIPSQEQKQDDLSPVERDLWIKLMQRTLEMGSDTHNSRRLFQLAVKGWQGTDEEETLDEEVLELILIGVRRSRFPSFIHFDLSPTGYSALVLPSLGRVFPPATVGYTFMGWISIDVPPRAGDSFSVLGYGDSAGKCHLQLSITSDLQFAVSTSPSKPPVVFTNHWLQLGKFQHVALVHQRPKYVLSSPISLYVDGQLVDTSKIAYPTAPPKDSDVQAWLGTPTERVAEGGLGKGMNRVKWNLGPTWLLHAELPEQMIYVCWTLGPRYAGLFQDQLGQFQTNASSTDLNVRLEIAASNGNAQPATQALIQAIRERGSAVVPDHKIYFAFSALNVLAAGSSRGILGTGLSDRARQALASTAASPRGKAIVNSAIPRKIDDVLLMPNGLGHLTQAHACNPRGLDAAVWKIGGVSVVTKLIELSKTSAQLATTVQLFVECIQDSWRNKRTQAYETLAYLLRHKASLIDARTHDIILSFCGLDVDEPTRSIVSNVLAFRFIILDLVLWGATDLPMQQRHLQRLRDFVQRSEHAPFNMRRVVKMHLVRKLLFALRAGLFYPSMNDEIVDFLMLVVTAHFSTETVRHVATFLTATLCQVVHVSAHPIEPAENIDSPDPEAENPAEAFVLDVRRLDAGSYAASLRVLSALHDLVLGTESTQALAKFAKVITTKWTLLFILDRTAPPLAAVLSLRILVRLLQTQGSAFAAKFANSTDGYQMLRSATPHLWNFGQIHLALFALLHGRDISKVSLDADFSPSVFATCSVDLSPLASEVVRVLVACVARGVMVLERKPAEAVTREFLTPQIGSDKSPALNGGEDPKPRLRTRLSLARGFDVVLALLNQANRATTGSHDHLATSAVALPDLVAALKPALRVVGELEYAPAEHVPSLPIITPRNGYHFVATVRRGSRVSLDSFSSGPAEESAGLGVLGVPLSTSNSSSLEASLASPLWTSVMPDGQWPPILDDPKTMGPAATSLLDFLSSQVTDAITTRHVKRMSISGFDLPMTSAEPPLQILRDMIDASASSDLRSQATFRTSLLRAITDRLTRASTATIVANRVANFVEFATEQAFQGWYVDIVHLIKFVLSYIEKLLDESALSVPLDAAKPFVQLYKSANRLVLLALADDLEVPETVLNVLVHHQLTLFAGQNAEPEFFRLLVYRLSVLTIASREPAPLVDFFKLLVLQRSGDVEDALGQQRKHDFEPPFSSKAIDTDVEGFVTLLMSSEPQIEELSDFWDAFIAGEVSRLRPTLEKEIVRLEELAMSLKQKRDAQRKRMRTQRTAIYDWSEGIHEVEATRVAHTRQDFTDHAAYIHAEWIDRSQALYRERGIWGMPLPTDRWQLDFTQGPYRIRKKLQAELPKKIALPPADTLTSNRYRRMGNGSTSRHESMSQSPETTLLKVQAATPVPPSSPGQSDLPAEESMWVEGASMETTMIDSESPEPVTDEDKNRKVRRSLESGDVIESVFNINRIVGLDAVAGLLLLAKKNVYIIDGFFQTSSGDLVDAWEAPEEERDRHLQTLAELAGQSTASAHEVDIAHRSRRWAWTDLLEVHERKYLFRNVALELFFADGRSFLLTFSKEKRQAAQSGIAARNPGSVATGSLHIVGATLGAKFSDAVLGQKTKLEHITKRWERREMSNFEYLMHLNTISGRTYADLTNYPVFPWVLADYRSDSLDLTDPATFRDLSKPMGAQNPQREAEFAERYQQLQELEDGTKPFHYGTHYSSAMITVGYLIRLRPFTESYLDLQGGFDHADRMFHNLAKAWDSCSRLSHSDVRELIPEFFFLPDFLRNANGLKLGLRQESDAPIDDVALPPWAKNDPRLFIELHRKALESDYVSAHLHLWIDLIWGYKSGTGDDAIKAVNVFHHLSYEGAIGKLTPSVRPCDRRTEQVMHPLLDLDSIADVDERRAATSTIHNFGMTPKQLFSKPHPTRIPPLVAKATRPIFSHDNSIEQQYTTLIQSIVPVCDVGQHISAIHPSTTPEKTTATGSHTLAFPGDASHSVSWGYADQAVRVHAKGNNNPTSLFEGMHSEFVSAACFADVRTFVTASTDTNVSLWRWRWKHHQRGEVQFQQVECLRGHSDQVVCLAASRPYSIVVSGSDDTTAIIWDLNRQRVSERGFVSLRLVQHLSNFACPPIVRPCSGRARGARTVGHHRESIKSSINVEPRYDTTGDIATCSGSALRLWTVNGVLMATQSTSNFVDPITAVAFSQHETAPLVATGHRGGRIMLWERVKSDTEPTGWALKLVHTLRHKDRLDARPVPDITCLTFTRRQLYSGDSSGRCYLWSPPGVELFLPDSIGGGSCMGCKQAFGLLETRRRCSSCAGIFCTMCTTTSVEVGGRFCASCFRVLSPLAVVEPAAPLTPTVAEG</sequence>
<dbReference type="Gene3D" id="3.30.40.10">
    <property type="entry name" value="Zinc/RING finger domain, C3HC4 (zinc finger)"/>
    <property type="match status" value="1"/>
</dbReference>